<dbReference type="RefSeq" id="WP_090611282.1">
    <property type="nucleotide sequence ID" value="NZ_CP067124.1"/>
</dbReference>
<sequence length="133" mass="15463">MSRHAITIRPETEPRDRARLAHWISRIPVGWRCEFKEAKRSHEQNDRLWELLGRVSKRMTVNGARFDPESWKCIYMKAMGKEVRVLPMLDGNGIFPTGFRSSDLSVREMCDLQTFIEAHCAEQGVDIWATEDA</sequence>
<dbReference type="EMBL" id="FODE01000008">
    <property type="protein sequence ID" value="SEN50299.1"/>
    <property type="molecule type" value="Genomic_DNA"/>
</dbReference>
<accession>A0A1H8H2Q8</accession>
<dbReference type="InterPro" id="IPR036619">
    <property type="entry name" value="NinB_sf"/>
</dbReference>
<dbReference type="Gene3D" id="1.10.3790.10">
    <property type="entry name" value="NinB"/>
    <property type="match status" value="1"/>
</dbReference>
<gene>
    <name evidence="1" type="ORF">SAMN04489859_100882</name>
</gene>
<evidence type="ECO:0000313" key="2">
    <source>
        <dbReference type="Proteomes" id="UP000199054"/>
    </source>
</evidence>
<dbReference type="SUPFAM" id="SSF103370">
    <property type="entry name" value="NinB"/>
    <property type="match status" value="1"/>
</dbReference>
<dbReference type="STRING" id="34002.SAMN04489859_100882"/>
<dbReference type="Proteomes" id="UP000199054">
    <property type="component" value="Unassembled WGS sequence"/>
</dbReference>
<proteinExistence type="predicted"/>
<keyword evidence="2" id="KW-1185">Reference proteome</keyword>
<dbReference type="Pfam" id="PF05772">
    <property type="entry name" value="NinB"/>
    <property type="match status" value="1"/>
</dbReference>
<dbReference type="InterPro" id="IPR008711">
    <property type="entry name" value="Recombinase_NinB"/>
</dbReference>
<dbReference type="AlphaFoldDB" id="A0A1H8H2Q8"/>
<name>A0A1H8H2Q8_9RHOB</name>
<dbReference type="OrthoDB" id="7210800at2"/>
<organism evidence="1 2">
    <name type="scientific">Paracoccus alcaliphilus</name>
    <dbReference type="NCBI Taxonomy" id="34002"/>
    <lineage>
        <taxon>Bacteria</taxon>
        <taxon>Pseudomonadati</taxon>
        <taxon>Pseudomonadota</taxon>
        <taxon>Alphaproteobacteria</taxon>
        <taxon>Rhodobacterales</taxon>
        <taxon>Paracoccaceae</taxon>
        <taxon>Paracoccus</taxon>
    </lineage>
</organism>
<evidence type="ECO:0000313" key="1">
    <source>
        <dbReference type="EMBL" id="SEN50299.1"/>
    </source>
</evidence>
<reference evidence="1 2" key="1">
    <citation type="submission" date="2016-10" db="EMBL/GenBank/DDBJ databases">
        <authorList>
            <person name="de Groot N.N."/>
        </authorList>
    </citation>
    <scope>NUCLEOTIDE SEQUENCE [LARGE SCALE GENOMIC DNA]</scope>
    <source>
        <strain evidence="1 2">DSM 8512</strain>
    </source>
</reference>
<protein>
    <submittedName>
        <fullName evidence="1">NinB protein</fullName>
    </submittedName>
</protein>